<evidence type="ECO:0000256" key="1">
    <source>
        <dbReference type="SAM" id="MobiDB-lite"/>
    </source>
</evidence>
<comment type="caution">
    <text evidence="2">The sequence shown here is derived from an EMBL/GenBank/DDBJ whole genome shotgun (WGS) entry which is preliminary data.</text>
</comment>
<name>A0AAV4GNC3_9GAST</name>
<feature type="region of interest" description="Disordered" evidence="1">
    <location>
        <begin position="241"/>
        <end position="303"/>
    </location>
</feature>
<keyword evidence="3" id="KW-1185">Reference proteome</keyword>
<accession>A0AAV4GNC3</accession>
<evidence type="ECO:0000313" key="2">
    <source>
        <dbReference type="EMBL" id="GFR86521.1"/>
    </source>
</evidence>
<dbReference type="Proteomes" id="UP000762676">
    <property type="component" value="Unassembled WGS sequence"/>
</dbReference>
<reference evidence="2 3" key="1">
    <citation type="journal article" date="2021" name="Elife">
        <title>Chloroplast acquisition without the gene transfer in kleptoplastic sea slugs, Plakobranchus ocellatus.</title>
        <authorList>
            <person name="Maeda T."/>
            <person name="Takahashi S."/>
            <person name="Yoshida T."/>
            <person name="Shimamura S."/>
            <person name="Takaki Y."/>
            <person name="Nagai Y."/>
            <person name="Toyoda A."/>
            <person name="Suzuki Y."/>
            <person name="Arimoto A."/>
            <person name="Ishii H."/>
            <person name="Satoh N."/>
            <person name="Nishiyama T."/>
            <person name="Hasebe M."/>
            <person name="Maruyama T."/>
            <person name="Minagawa J."/>
            <person name="Obokata J."/>
            <person name="Shigenobu S."/>
        </authorList>
    </citation>
    <scope>NUCLEOTIDE SEQUENCE [LARGE SCALE GENOMIC DNA]</scope>
</reference>
<organism evidence="2 3">
    <name type="scientific">Elysia marginata</name>
    <dbReference type="NCBI Taxonomy" id="1093978"/>
    <lineage>
        <taxon>Eukaryota</taxon>
        <taxon>Metazoa</taxon>
        <taxon>Spiralia</taxon>
        <taxon>Lophotrochozoa</taxon>
        <taxon>Mollusca</taxon>
        <taxon>Gastropoda</taxon>
        <taxon>Heterobranchia</taxon>
        <taxon>Euthyneura</taxon>
        <taxon>Panpulmonata</taxon>
        <taxon>Sacoglossa</taxon>
        <taxon>Placobranchoidea</taxon>
        <taxon>Plakobranchidae</taxon>
        <taxon>Elysia</taxon>
    </lineage>
</organism>
<feature type="compositionally biased region" description="Low complexity" evidence="1">
    <location>
        <begin position="274"/>
        <end position="288"/>
    </location>
</feature>
<protein>
    <submittedName>
        <fullName evidence="2">Uncharacterized protein</fullName>
    </submittedName>
</protein>
<dbReference type="EMBL" id="BMAT01012127">
    <property type="protein sequence ID" value="GFR86521.1"/>
    <property type="molecule type" value="Genomic_DNA"/>
</dbReference>
<sequence length="303" mass="33811">MLYSPSTSFPFSTPWSVPGIFSSDEKRPASKDTFGRDSSAFEQFYKLKRYHKAERSLIKPEDERFLRGTAYEYLSNNIHSTALSSLSDMSAPYPASLKQQKGIQAISHAPFHQQHQHYINYCNQAQQILQQQQQQQNIEKVLIAPGANDNCGSQFNEGGIIQNPASEPSALLGEAFRNSSLFYPLTSQLYNQDAVNKIHLVEPIRLPLPLLPLHTTAYQPISLLPSPKETVDDSDRICQPQMLERTPNIDSEIRYYSTPPKSDNSQNLSKHIDSPGASSSMSSRSPSPKNSPTPLSPTDSPLS</sequence>
<feature type="compositionally biased region" description="Polar residues" evidence="1">
    <location>
        <begin position="259"/>
        <end position="269"/>
    </location>
</feature>
<gene>
    <name evidence="2" type="ORF">ElyMa_006054700</name>
</gene>
<evidence type="ECO:0000313" key="3">
    <source>
        <dbReference type="Proteomes" id="UP000762676"/>
    </source>
</evidence>
<proteinExistence type="predicted"/>
<dbReference type="AlphaFoldDB" id="A0AAV4GNC3"/>